<sequence>NLTNKILYIRKRFLFLSFIYILCVFKSFLLKNIYFLLYDTIFSNTPRLLFYQIS</sequence>
<dbReference type="EMBL" id="JPQZ01000232">
    <property type="protein sequence ID" value="KKO73785.1"/>
    <property type="molecule type" value="Genomic_DNA"/>
</dbReference>
<name>A0A0F9W9Z6_9MICR</name>
<organism evidence="2 3">
    <name type="scientific">Vairimorpha ceranae</name>
    <dbReference type="NCBI Taxonomy" id="40302"/>
    <lineage>
        <taxon>Eukaryota</taxon>
        <taxon>Fungi</taxon>
        <taxon>Fungi incertae sedis</taxon>
        <taxon>Microsporidia</taxon>
        <taxon>Nosematidae</taxon>
        <taxon>Vairimorpha</taxon>
    </lineage>
</organism>
<keyword evidence="3" id="KW-1185">Reference proteome</keyword>
<evidence type="ECO:0000313" key="2">
    <source>
        <dbReference type="EMBL" id="KKO73785.1"/>
    </source>
</evidence>
<dbReference type="Proteomes" id="UP000034350">
    <property type="component" value="Unassembled WGS sequence"/>
</dbReference>
<gene>
    <name evidence="2" type="ORF">AAJ76_2320003</name>
</gene>
<comment type="caution">
    <text evidence="2">The sequence shown here is derived from an EMBL/GenBank/DDBJ whole genome shotgun (WGS) entry which is preliminary data.</text>
</comment>
<feature type="transmembrane region" description="Helical" evidence="1">
    <location>
        <begin position="12"/>
        <end position="37"/>
    </location>
</feature>
<evidence type="ECO:0000313" key="3">
    <source>
        <dbReference type="Proteomes" id="UP000034350"/>
    </source>
</evidence>
<protein>
    <submittedName>
        <fullName evidence="2">Uncharacterized protein</fullName>
    </submittedName>
</protein>
<keyword evidence="1" id="KW-1133">Transmembrane helix</keyword>
<dbReference type="AlphaFoldDB" id="A0A0F9W9Z6"/>
<dbReference type="GeneID" id="36319649"/>
<proteinExistence type="predicted"/>
<keyword evidence="1" id="KW-0472">Membrane</keyword>
<accession>A0A0F9W9Z6</accession>
<keyword evidence="1" id="KW-0812">Transmembrane</keyword>
<dbReference type="VEuPathDB" id="MicrosporidiaDB:AAJ76_2320003"/>
<reference evidence="2 3" key="1">
    <citation type="journal article" date="2015" name="Environ. Microbiol.">
        <title>Genome analyses suggest the presence of polyploidy and recent human-driven expansions in eight global populations of the honeybee pathogen Nosema ceranae.</title>
        <authorList>
            <person name="Pelin A."/>
            <person name="Selman M."/>
            <person name="Aris-Brosou S."/>
            <person name="Farinelli L."/>
            <person name="Corradi N."/>
        </authorList>
    </citation>
    <scope>NUCLEOTIDE SEQUENCE [LARGE SCALE GENOMIC DNA]</scope>
    <source>
        <strain evidence="2 3">PA08 1199</strain>
    </source>
</reference>
<feature type="non-terminal residue" evidence="2">
    <location>
        <position position="1"/>
    </location>
</feature>
<evidence type="ECO:0000256" key="1">
    <source>
        <dbReference type="SAM" id="Phobius"/>
    </source>
</evidence>
<dbReference type="RefSeq" id="XP_024329527.1">
    <property type="nucleotide sequence ID" value="XM_024474722.1"/>
</dbReference>